<dbReference type="Proteomes" id="UP000663828">
    <property type="component" value="Unassembled WGS sequence"/>
</dbReference>
<dbReference type="InterPro" id="IPR045860">
    <property type="entry name" value="Snake_toxin-like_sf"/>
</dbReference>
<organism evidence="1 2">
    <name type="scientific">Adineta ricciae</name>
    <name type="common">Rotifer</name>
    <dbReference type="NCBI Taxonomy" id="249248"/>
    <lineage>
        <taxon>Eukaryota</taxon>
        <taxon>Metazoa</taxon>
        <taxon>Spiralia</taxon>
        <taxon>Gnathifera</taxon>
        <taxon>Rotifera</taxon>
        <taxon>Eurotatoria</taxon>
        <taxon>Bdelloidea</taxon>
        <taxon>Adinetida</taxon>
        <taxon>Adinetidae</taxon>
        <taxon>Adineta</taxon>
    </lineage>
</organism>
<name>A0A814K0H0_ADIRI</name>
<sequence length="209" mass="22211">MPVFLSSFQIIAMNTKFIIAVLLVAILCVDFGQSLQCYQHDYCLGGCPTLSSSIVQCASSDSKCWKLSSPLGTKRGCGDTRCMVQLDTGIMGTASVCCSGNLCNSAVNMKTTAMATLQCYSHDVCSTNCPQLSNTIKQCNADETKCYKLAAVAGVSRGCGKDRCNFQADVASNLANVCCEGNLCNSAVTPKMALSTIFMVIAAFLFARM</sequence>
<dbReference type="EMBL" id="CAJNOR010000956">
    <property type="protein sequence ID" value="CAF1045048.1"/>
    <property type="molecule type" value="Genomic_DNA"/>
</dbReference>
<proteinExistence type="predicted"/>
<dbReference type="AlphaFoldDB" id="A0A814K0H0"/>
<evidence type="ECO:0000313" key="1">
    <source>
        <dbReference type="EMBL" id="CAF1045048.1"/>
    </source>
</evidence>
<evidence type="ECO:0000313" key="2">
    <source>
        <dbReference type="Proteomes" id="UP000663828"/>
    </source>
</evidence>
<reference evidence="1" key="1">
    <citation type="submission" date="2021-02" db="EMBL/GenBank/DDBJ databases">
        <authorList>
            <person name="Nowell W R."/>
        </authorList>
    </citation>
    <scope>NUCLEOTIDE SEQUENCE</scope>
</reference>
<dbReference type="SUPFAM" id="SSF57302">
    <property type="entry name" value="Snake toxin-like"/>
    <property type="match status" value="2"/>
</dbReference>
<gene>
    <name evidence="1" type="ORF">XAT740_LOCUS15471</name>
</gene>
<accession>A0A814K0H0</accession>
<protein>
    <submittedName>
        <fullName evidence="1">Uncharacterized protein</fullName>
    </submittedName>
</protein>
<comment type="caution">
    <text evidence="1">The sequence shown here is derived from an EMBL/GenBank/DDBJ whole genome shotgun (WGS) entry which is preliminary data.</text>
</comment>
<keyword evidence="2" id="KW-1185">Reference proteome</keyword>